<dbReference type="AlphaFoldDB" id="A0A9P0AET4"/>
<dbReference type="PANTHER" id="PTHR11567:SF19">
    <property type="entry name" value="GH19849P"/>
    <property type="match status" value="1"/>
</dbReference>
<feature type="transmembrane region" description="Helical" evidence="3">
    <location>
        <begin position="21"/>
        <end position="41"/>
    </location>
</feature>
<keyword evidence="3" id="KW-0472">Membrane</keyword>
<dbReference type="InterPro" id="IPR033379">
    <property type="entry name" value="Acid_Pase_AS"/>
</dbReference>
<dbReference type="InterPro" id="IPR000560">
    <property type="entry name" value="His_Pase_clade-2"/>
</dbReference>
<keyword evidence="3" id="KW-1133">Transmembrane helix</keyword>
<evidence type="ECO:0000313" key="5">
    <source>
        <dbReference type="Proteomes" id="UP001152759"/>
    </source>
</evidence>
<evidence type="ECO:0008006" key="6">
    <source>
        <dbReference type="Google" id="ProtNLM"/>
    </source>
</evidence>
<dbReference type="Proteomes" id="UP001152759">
    <property type="component" value="Chromosome 5"/>
</dbReference>
<name>A0A9P0AET4_BEMTA</name>
<evidence type="ECO:0000256" key="2">
    <source>
        <dbReference type="ARBA" id="ARBA00005375"/>
    </source>
</evidence>
<reference evidence="4" key="1">
    <citation type="submission" date="2021-12" db="EMBL/GenBank/DDBJ databases">
        <authorList>
            <person name="King R."/>
        </authorList>
    </citation>
    <scope>NUCLEOTIDE SEQUENCE</scope>
</reference>
<dbReference type="Gene3D" id="3.40.50.1240">
    <property type="entry name" value="Phosphoglycerate mutase-like"/>
    <property type="match status" value="1"/>
</dbReference>
<dbReference type="GO" id="GO:0003993">
    <property type="term" value="F:acid phosphatase activity"/>
    <property type="evidence" value="ECO:0007669"/>
    <property type="project" value="UniProtKB-EC"/>
</dbReference>
<dbReference type="KEGG" id="btab:109036670"/>
<dbReference type="InterPro" id="IPR050645">
    <property type="entry name" value="Histidine_acid_phosphatase"/>
</dbReference>
<sequence length="393" mass="44629">MYRGTRNSILQYCEPPKRGTFSMVTVLGFAIATIFLAYLSFGSSPKAEPTLRFVSIVHRHGERVPTFTYPLDPFQNESFWSEGKGQLMNIGKLNIYELGKFLRSRYDGFIPAKYKSSHIHVRSTYADRCIMSAQVLLAGLYPPVDSQIWNKDLLWQPIPVHSVPRNMDNVLICGTTPCPLFVKEKAAVVNSSIQKMMDEHRQLIDHLSKMTGVEMKSVMDIELLYDNLLIAEEQGYKLPEWTHGIYPDKLKPFAMASLSVFSETPTLKKLCSGLLIHEIITNMQNKTSSADFDRLLTLYSAHDLTVLSLWRSLGVVQEVPKPNYGATFIIELHQMSNKYFVKLLYKNHALDKELTVLNIKGCDSVHDGMCDLDHFATALKSVSISNYDQECNK</sequence>
<protein>
    <recommendedName>
        <fullName evidence="6">Lysosomal acid phosphatase</fullName>
    </recommendedName>
</protein>
<keyword evidence="5" id="KW-1185">Reference proteome</keyword>
<dbReference type="Pfam" id="PF00328">
    <property type="entry name" value="His_Phos_2"/>
    <property type="match status" value="1"/>
</dbReference>
<keyword evidence="3" id="KW-0812">Transmembrane</keyword>
<dbReference type="PANTHER" id="PTHR11567">
    <property type="entry name" value="ACID PHOSPHATASE-RELATED"/>
    <property type="match status" value="1"/>
</dbReference>
<dbReference type="CDD" id="cd07061">
    <property type="entry name" value="HP_HAP_like"/>
    <property type="match status" value="1"/>
</dbReference>
<evidence type="ECO:0000256" key="1">
    <source>
        <dbReference type="ARBA" id="ARBA00000032"/>
    </source>
</evidence>
<dbReference type="PROSITE" id="PS00616">
    <property type="entry name" value="HIS_ACID_PHOSPHAT_1"/>
    <property type="match status" value="1"/>
</dbReference>
<evidence type="ECO:0000256" key="3">
    <source>
        <dbReference type="SAM" id="Phobius"/>
    </source>
</evidence>
<dbReference type="EMBL" id="OU963866">
    <property type="protein sequence ID" value="CAH0390218.1"/>
    <property type="molecule type" value="Genomic_DNA"/>
</dbReference>
<dbReference type="SUPFAM" id="SSF53254">
    <property type="entry name" value="Phosphoglycerate mutase-like"/>
    <property type="match status" value="1"/>
</dbReference>
<evidence type="ECO:0000313" key="4">
    <source>
        <dbReference type="EMBL" id="CAH0390218.1"/>
    </source>
</evidence>
<proteinExistence type="inferred from homology"/>
<dbReference type="InterPro" id="IPR029033">
    <property type="entry name" value="His_PPase_superfam"/>
</dbReference>
<accession>A0A9P0AET4</accession>
<organism evidence="4 5">
    <name type="scientific">Bemisia tabaci</name>
    <name type="common">Sweetpotato whitefly</name>
    <name type="synonym">Aleurodes tabaci</name>
    <dbReference type="NCBI Taxonomy" id="7038"/>
    <lineage>
        <taxon>Eukaryota</taxon>
        <taxon>Metazoa</taxon>
        <taxon>Ecdysozoa</taxon>
        <taxon>Arthropoda</taxon>
        <taxon>Hexapoda</taxon>
        <taxon>Insecta</taxon>
        <taxon>Pterygota</taxon>
        <taxon>Neoptera</taxon>
        <taxon>Paraneoptera</taxon>
        <taxon>Hemiptera</taxon>
        <taxon>Sternorrhyncha</taxon>
        <taxon>Aleyrodoidea</taxon>
        <taxon>Aleyrodidae</taxon>
        <taxon>Aleyrodinae</taxon>
        <taxon>Bemisia</taxon>
    </lineage>
</organism>
<comment type="catalytic activity">
    <reaction evidence="1">
        <text>a phosphate monoester + H2O = an alcohol + phosphate</text>
        <dbReference type="Rhea" id="RHEA:15017"/>
        <dbReference type="ChEBI" id="CHEBI:15377"/>
        <dbReference type="ChEBI" id="CHEBI:30879"/>
        <dbReference type="ChEBI" id="CHEBI:43474"/>
        <dbReference type="ChEBI" id="CHEBI:67140"/>
        <dbReference type="EC" id="3.1.3.2"/>
    </reaction>
</comment>
<comment type="similarity">
    <text evidence="2">Belongs to the histidine acid phosphatase family.</text>
</comment>
<gene>
    <name evidence="4" type="ORF">BEMITA_LOCUS8961</name>
</gene>